<feature type="compositionally biased region" description="Acidic residues" evidence="1">
    <location>
        <begin position="1"/>
        <end position="11"/>
    </location>
</feature>
<name>A0ABV1VZY6_9ACTN</name>
<accession>A0ABV1VZY6</accession>
<evidence type="ECO:0000256" key="1">
    <source>
        <dbReference type="SAM" id="MobiDB-lite"/>
    </source>
</evidence>
<dbReference type="EMBL" id="JBEPCU010000094">
    <property type="protein sequence ID" value="MER6977116.1"/>
    <property type="molecule type" value="Genomic_DNA"/>
</dbReference>
<dbReference type="Proteomes" id="UP001458415">
    <property type="component" value="Unassembled WGS sequence"/>
</dbReference>
<keyword evidence="3" id="KW-1185">Reference proteome</keyword>
<evidence type="ECO:0000313" key="3">
    <source>
        <dbReference type="Proteomes" id="UP001458415"/>
    </source>
</evidence>
<reference evidence="2 3" key="1">
    <citation type="submission" date="2024-06" db="EMBL/GenBank/DDBJ databases">
        <title>The Natural Products Discovery Center: Release of the First 8490 Sequenced Strains for Exploring Actinobacteria Biosynthetic Diversity.</title>
        <authorList>
            <person name="Kalkreuter E."/>
            <person name="Kautsar S.A."/>
            <person name="Yang D."/>
            <person name="Bader C.D."/>
            <person name="Teijaro C.N."/>
            <person name="Fluegel L."/>
            <person name="Davis C.M."/>
            <person name="Simpson J.R."/>
            <person name="Lauterbach L."/>
            <person name="Steele A.D."/>
            <person name="Gui C."/>
            <person name="Meng S."/>
            <person name="Li G."/>
            <person name="Viehrig K."/>
            <person name="Ye F."/>
            <person name="Su P."/>
            <person name="Kiefer A.F."/>
            <person name="Nichols A."/>
            <person name="Cepeda A.J."/>
            <person name="Yan W."/>
            <person name="Fan B."/>
            <person name="Jiang Y."/>
            <person name="Adhikari A."/>
            <person name="Zheng C.-J."/>
            <person name="Schuster L."/>
            <person name="Cowan T.M."/>
            <person name="Smanski M.J."/>
            <person name="Chevrette M.G."/>
            <person name="De Carvalho L.P.S."/>
            <person name="Shen B."/>
        </authorList>
    </citation>
    <scope>NUCLEOTIDE SEQUENCE [LARGE SCALE GENOMIC DNA]</scope>
    <source>
        <strain evidence="2 3">NPDC000634</strain>
    </source>
</reference>
<proteinExistence type="predicted"/>
<organism evidence="2 3">
    <name type="scientific">Streptomyces carpinensis</name>
    <dbReference type="NCBI Taxonomy" id="66369"/>
    <lineage>
        <taxon>Bacteria</taxon>
        <taxon>Bacillati</taxon>
        <taxon>Actinomycetota</taxon>
        <taxon>Actinomycetes</taxon>
        <taxon>Kitasatosporales</taxon>
        <taxon>Streptomycetaceae</taxon>
        <taxon>Streptomyces</taxon>
    </lineage>
</organism>
<sequence>MAEAFDDDESTEGGQVAVDAESRDSQGEQQTVFGLGPRPPCPALAEELF</sequence>
<gene>
    <name evidence="2" type="ORF">ABT317_08815</name>
</gene>
<feature type="region of interest" description="Disordered" evidence="1">
    <location>
        <begin position="1"/>
        <end position="49"/>
    </location>
</feature>
<comment type="caution">
    <text evidence="2">The sequence shown here is derived from an EMBL/GenBank/DDBJ whole genome shotgun (WGS) entry which is preliminary data.</text>
</comment>
<protein>
    <submittedName>
        <fullName evidence="2">Uncharacterized protein</fullName>
    </submittedName>
</protein>
<evidence type="ECO:0000313" key="2">
    <source>
        <dbReference type="EMBL" id="MER6977116.1"/>
    </source>
</evidence>